<keyword evidence="3" id="KW-1185">Reference proteome</keyword>
<dbReference type="CDD" id="cd05403">
    <property type="entry name" value="NT_KNTase_like"/>
    <property type="match status" value="1"/>
</dbReference>
<reference evidence="2 3" key="1">
    <citation type="submission" date="2014-03" db="EMBL/GenBank/DDBJ databases">
        <title>Genomics of Bifidobacteria.</title>
        <authorList>
            <person name="Ventura M."/>
            <person name="Milani C."/>
            <person name="Lugli G.A."/>
        </authorList>
    </citation>
    <scope>NUCLEOTIDE SEQUENCE [LARGE SCALE GENOMIC DNA]</scope>
    <source>
        <strain evidence="2 3">LMG 11591</strain>
    </source>
</reference>
<sequence length="266" mass="30774">MEDTVFNNVVRAFAALPEVEAIALGGSRVTSQFDASSDYDLYIYVAHPIDVDIRRDLLRQYCSYIELDNQYWETEDDCVLANGIPIDILYRNLADISSQVEQVKHGLAYNGYTTCVWNNIVTSKVLYDAEGKYTALKESLEIPYPETLRKNIIEKNRNLLSGQLPSYDQQIRKAVQRQDLPSVSHRTAAFIESYFDILFALNRMFHPGEKRMMEKLRNAPLLPDQFEENLRTLFATEFTDPDAFLQTLQQIIDNLDRLLEQDRVNE</sequence>
<evidence type="ECO:0000259" key="1">
    <source>
        <dbReference type="Pfam" id="PF13228"/>
    </source>
</evidence>
<name>A0A087BAD8_9BIFI</name>
<dbReference type="Gene3D" id="3.30.460.10">
    <property type="entry name" value="Beta Polymerase, domain 2"/>
    <property type="match status" value="1"/>
</dbReference>
<proteinExistence type="predicted"/>
<dbReference type="InterPro" id="IPR043519">
    <property type="entry name" value="NT_sf"/>
</dbReference>
<dbReference type="SUPFAM" id="SSF81301">
    <property type="entry name" value="Nucleotidyltransferase"/>
    <property type="match status" value="1"/>
</dbReference>
<evidence type="ECO:0000313" key="2">
    <source>
        <dbReference type="EMBL" id="KFI67988.1"/>
    </source>
</evidence>
<dbReference type="eggNOG" id="COG1708">
    <property type="taxonomic scope" value="Bacteria"/>
</dbReference>
<organism evidence="2 3">
    <name type="scientific">Bifidobacterium magnum</name>
    <dbReference type="NCBI Taxonomy" id="1692"/>
    <lineage>
        <taxon>Bacteria</taxon>
        <taxon>Bacillati</taxon>
        <taxon>Actinomycetota</taxon>
        <taxon>Actinomycetes</taxon>
        <taxon>Bifidobacteriales</taxon>
        <taxon>Bifidobacteriaceae</taxon>
        <taxon>Bifidobacterium</taxon>
    </lineage>
</organism>
<accession>A0A087BAD8</accession>
<feature type="domain" description="DUF4037" evidence="1">
    <location>
        <begin position="121"/>
        <end position="210"/>
    </location>
</feature>
<dbReference type="RefSeq" id="WP_022859527.1">
    <property type="nucleotide sequence ID" value="NZ_JGZB01000005.1"/>
</dbReference>
<protein>
    <recommendedName>
        <fullName evidence="1">DUF4037 domain-containing protein</fullName>
    </recommendedName>
</protein>
<dbReference type="EMBL" id="JGZB01000005">
    <property type="protein sequence ID" value="KFI67988.1"/>
    <property type="molecule type" value="Genomic_DNA"/>
</dbReference>
<dbReference type="InterPro" id="IPR025117">
    <property type="entry name" value="DUF4037"/>
</dbReference>
<evidence type="ECO:0000313" key="3">
    <source>
        <dbReference type="Proteomes" id="UP000029052"/>
    </source>
</evidence>
<dbReference type="Pfam" id="PF13228">
    <property type="entry name" value="DUF4037"/>
    <property type="match status" value="1"/>
</dbReference>
<dbReference type="AlphaFoldDB" id="A0A087BAD8"/>
<gene>
    <name evidence="2" type="ORF">BMAGN_1580</name>
</gene>
<comment type="caution">
    <text evidence="2">The sequence shown here is derived from an EMBL/GenBank/DDBJ whole genome shotgun (WGS) entry which is preliminary data.</text>
</comment>
<dbReference type="Proteomes" id="UP000029052">
    <property type="component" value="Unassembled WGS sequence"/>
</dbReference>